<accession>A0A438MMK3</accession>
<reference evidence="2 3" key="1">
    <citation type="submission" date="2019-01" db="EMBL/GenBank/DDBJ databases">
        <title>Sequencing the genomes of 1000 actinobacteria strains.</title>
        <authorList>
            <person name="Klenk H.-P."/>
        </authorList>
    </citation>
    <scope>NUCLEOTIDE SEQUENCE [LARGE SCALE GENOMIC DNA]</scope>
    <source>
        <strain evidence="2 3">DSM 43925</strain>
    </source>
</reference>
<evidence type="ECO:0000256" key="1">
    <source>
        <dbReference type="SAM" id="Phobius"/>
    </source>
</evidence>
<keyword evidence="1" id="KW-0472">Membrane</keyword>
<dbReference type="Gene3D" id="1.10.510.10">
    <property type="entry name" value="Transferase(Phosphotransferase) domain 1"/>
    <property type="match status" value="1"/>
</dbReference>
<comment type="caution">
    <text evidence="2">The sequence shown here is derived from an EMBL/GenBank/DDBJ whole genome shotgun (WGS) entry which is preliminary data.</text>
</comment>
<dbReference type="SUPFAM" id="SSF56112">
    <property type="entry name" value="Protein kinase-like (PK-like)"/>
    <property type="match status" value="1"/>
</dbReference>
<keyword evidence="3" id="KW-1185">Reference proteome</keyword>
<name>A0A438MMK3_9ACTN</name>
<dbReference type="Proteomes" id="UP000284824">
    <property type="component" value="Unassembled WGS sequence"/>
</dbReference>
<dbReference type="InterPro" id="IPR011009">
    <property type="entry name" value="Kinase-like_dom_sf"/>
</dbReference>
<evidence type="ECO:0008006" key="4">
    <source>
        <dbReference type="Google" id="ProtNLM"/>
    </source>
</evidence>
<keyword evidence="1" id="KW-1133">Transmembrane helix</keyword>
<sequence length="442" mass="46640">MEFQRISARIDAPHRGAVAAPGDAPPGRAFPGREVYGWNEGRALQPHDYLGSGRPLGDLVRASGPVKGEALYRLALGSATTMARLHLAGIAGLRLNPGNVMIEAHGQVYVAPGPRDSELPSRDVRDWADVIVFAATGQLAGQGGEPDLDQLLPALRTVIDHCRQPDPGSRPTAVELVSILLGHSAAVSHARVDDLLREAESRLRPYEPPPDEAPPASTPLWRKPWFVAGVAIGVSIAAVAAVAVVMISSATREPDWRDVLGAIDRRTAGFQYVRGGVAAAGRLSFDPDAATAYEMELACENDPPVAVSIVGDRGVAAGVPFDAEAPGIETCAPLSAAAVRRFSSPRTIKALIDAAGTNVSAAPEPDGGLTITGATMAHRLRAEGRVDSYGQIVKEGPVEFEVRLAADGLPVRLRVQTETRAEGTKVAETAYQNWRAFEAIKG</sequence>
<feature type="transmembrane region" description="Helical" evidence="1">
    <location>
        <begin position="225"/>
        <end position="247"/>
    </location>
</feature>
<dbReference type="AlphaFoldDB" id="A0A438MMK3"/>
<protein>
    <recommendedName>
        <fullName evidence="4">Protein kinase domain-containing protein</fullName>
    </recommendedName>
</protein>
<evidence type="ECO:0000313" key="2">
    <source>
        <dbReference type="EMBL" id="RVX46930.1"/>
    </source>
</evidence>
<organism evidence="2 3">
    <name type="scientific">Nonomuraea polychroma</name>
    <dbReference type="NCBI Taxonomy" id="46176"/>
    <lineage>
        <taxon>Bacteria</taxon>
        <taxon>Bacillati</taxon>
        <taxon>Actinomycetota</taxon>
        <taxon>Actinomycetes</taxon>
        <taxon>Streptosporangiales</taxon>
        <taxon>Streptosporangiaceae</taxon>
        <taxon>Nonomuraea</taxon>
    </lineage>
</organism>
<gene>
    <name evidence="2" type="ORF">EDD27_9844</name>
</gene>
<proteinExistence type="predicted"/>
<keyword evidence="1" id="KW-0812">Transmembrane</keyword>
<evidence type="ECO:0000313" key="3">
    <source>
        <dbReference type="Proteomes" id="UP000284824"/>
    </source>
</evidence>
<dbReference type="EMBL" id="SAUN01000001">
    <property type="protein sequence ID" value="RVX46930.1"/>
    <property type="molecule type" value="Genomic_DNA"/>
</dbReference>